<keyword evidence="4" id="KW-1003">Cell membrane</keyword>
<proteinExistence type="inferred from homology"/>
<evidence type="ECO:0000256" key="12">
    <source>
        <dbReference type="SAM" id="Phobius"/>
    </source>
</evidence>
<protein>
    <recommendedName>
        <fullName evidence="15">Magnesium transporter</fullName>
    </recommendedName>
</protein>
<keyword evidence="8" id="KW-0406">Ion transport</keyword>
<dbReference type="SUPFAM" id="SSF143865">
    <property type="entry name" value="CorA soluble domain-like"/>
    <property type="match status" value="1"/>
</dbReference>
<comment type="catalytic activity">
    <reaction evidence="10">
        <text>Mg(2+)(in) = Mg(2+)(out)</text>
        <dbReference type="Rhea" id="RHEA:29827"/>
        <dbReference type="ChEBI" id="CHEBI:18420"/>
    </reaction>
</comment>
<evidence type="ECO:0000256" key="3">
    <source>
        <dbReference type="ARBA" id="ARBA00022448"/>
    </source>
</evidence>
<comment type="subcellular location">
    <subcellularLocation>
        <location evidence="1">Cell membrane</location>
        <topology evidence="1">Multi-pass membrane protein</topology>
    </subcellularLocation>
</comment>
<comment type="similarity">
    <text evidence="2">Belongs to the CorA metal ion transporter (MIT) (TC 1.A.35) family.</text>
</comment>
<evidence type="ECO:0000256" key="2">
    <source>
        <dbReference type="ARBA" id="ARBA00009765"/>
    </source>
</evidence>
<dbReference type="AlphaFoldDB" id="A0A328UDV6"/>
<feature type="transmembrane region" description="Helical" evidence="12">
    <location>
        <begin position="281"/>
        <end position="301"/>
    </location>
</feature>
<evidence type="ECO:0000256" key="11">
    <source>
        <dbReference type="ARBA" id="ARBA00045497"/>
    </source>
</evidence>
<dbReference type="CDD" id="cd12826">
    <property type="entry name" value="EcCorA_ZntB-like_u1"/>
    <property type="match status" value="1"/>
</dbReference>
<evidence type="ECO:0000256" key="10">
    <source>
        <dbReference type="ARBA" id="ARBA00034269"/>
    </source>
</evidence>
<dbReference type="GO" id="GO:0015087">
    <property type="term" value="F:cobalt ion transmembrane transporter activity"/>
    <property type="evidence" value="ECO:0007669"/>
    <property type="project" value="TreeGrafter"/>
</dbReference>
<keyword evidence="9 12" id="KW-0472">Membrane</keyword>
<evidence type="ECO:0000313" key="14">
    <source>
        <dbReference type="Proteomes" id="UP000249377"/>
    </source>
</evidence>
<evidence type="ECO:0000256" key="6">
    <source>
        <dbReference type="ARBA" id="ARBA00022842"/>
    </source>
</evidence>
<dbReference type="Proteomes" id="UP000249377">
    <property type="component" value="Unassembled WGS sequence"/>
</dbReference>
<keyword evidence="14" id="KW-1185">Reference proteome</keyword>
<organism evidence="13 14">
    <name type="scientific">Hydrogeniiclostridium mannosilyticum</name>
    <dbReference type="NCBI Taxonomy" id="2764322"/>
    <lineage>
        <taxon>Bacteria</taxon>
        <taxon>Bacillati</taxon>
        <taxon>Bacillota</taxon>
        <taxon>Clostridia</taxon>
        <taxon>Eubacteriales</taxon>
        <taxon>Acutalibacteraceae</taxon>
        <taxon>Hydrogeniiclostridium</taxon>
    </lineage>
</organism>
<evidence type="ECO:0000256" key="1">
    <source>
        <dbReference type="ARBA" id="ARBA00004651"/>
    </source>
</evidence>
<reference evidence="13 14" key="1">
    <citation type="submission" date="2018-06" db="EMBL/GenBank/DDBJ databases">
        <title>Noncontiguous genome sequence of Ruminococcaceae bacterium ASD2818.</title>
        <authorList>
            <person name="Chaplin A.V."/>
            <person name="Sokolova S.R."/>
            <person name="Kochetkova T.O."/>
            <person name="Goltsov A.Y."/>
            <person name="Trofimov D.Y."/>
            <person name="Efimov B.A."/>
        </authorList>
    </citation>
    <scope>NUCLEOTIDE SEQUENCE [LARGE SCALE GENOMIC DNA]</scope>
    <source>
        <strain evidence="13 14">ASD2818</strain>
    </source>
</reference>
<dbReference type="GO" id="GO:0000287">
    <property type="term" value="F:magnesium ion binding"/>
    <property type="evidence" value="ECO:0007669"/>
    <property type="project" value="TreeGrafter"/>
</dbReference>
<comment type="caution">
    <text evidence="13">The sequence shown here is derived from an EMBL/GenBank/DDBJ whole genome shotgun (WGS) entry which is preliminary data.</text>
</comment>
<dbReference type="FunFam" id="1.20.58.340:FF:000004">
    <property type="entry name" value="Magnesium transport protein CorA"/>
    <property type="match status" value="1"/>
</dbReference>
<dbReference type="InterPro" id="IPR045861">
    <property type="entry name" value="CorA_cytoplasmic_dom"/>
</dbReference>
<gene>
    <name evidence="13" type="ORF">DPQ25_05685</name>
</gene>
<keyword evidence="6" id="KW-0460">Magnesium</keyword>
<evidence type="ECO:0000313" key="13">
    <source>
        <dbReference type="EMBL" id="RAQ29786.1"/>
    </source>
</evidence>
<evidence type="ECO:0000256" key="4">
    <source>
        <dbReference type="ARBA" id="ARBA00022475"/>
    </source>
</evidence>
<dbReference type="SUPFAM" id="SSF144083">
    <property type="entry name" value="Magnesium transport protein CorA, transmembrane region"/>
    <property type="match status" value="1"/>
</dbReference>
<feature type="transmembrane region" description="Helical" evidence="12">
    <location>
        <begin position="249"/>
        <end position="269"/>
    </location>
</feature>
<dbReference type="PANTHER" id="PTHR46494:SF1">
    <property type="entry name" value="CORA FAMILY METAL ION TRANSPORTER (EUROFUNG)"/>
    <property type="match status" value="1"/>
</dbReference>
<evidence type="ECO:0000256" key="8">
    <source>
        <dbReference type="ARBA" id="ARBA00023065"/>
    </source>
</evidence>
<dbReference type="GO" id="GO:0050897">
    <property type="term" value="F:cobalt ion binding"/>
    <property type="evidence" value="ECO:0007669"/>
    <property type="project" value="TreeGrafter"/>
</dbReference>
<keyword evidence="7 12" id="KW-1133">Transmembrane helix</keyword>
<dbReference type="InterPro" id="IPR045863">
    <property type="entry name" value="CorA_TM1_TM2"/>
</dbReference>
<accession>A0A328UDV6</accession>
<dbReference type="EMBL" id="QLYR01000002">
    <property type="protein sequence ID" value="RAQ29786.1"/>
    <property type="molecule type" value="Genomic_DNA"/>
</dbReference>
<evidence type="ECO:0000256" key="7">
    <source>
        <dbReference type="ARBA" id="ARBA00022989"/>
    </source>
</evidence>
<keyword evidence="5 12" id="KW-0812">Transmembrane</keyword>
<evidence type="ECO:0008006" key="15">
    <source>
        <dbReference type="Google" id="ProtNLM"/>
    </source>
</evidence>
<name>A0A328UDV6_9FIRM</name>
<dbReference type="GO" id="GO:0015095">
    <property type="term" value="F:magnesium ion transmembrane transporter activity"/>
    <property type="evidence" value="ECO:0007669"/>
    <property type="project" value="TreeGrafter"/>
</dbReference>
<dbReference type="Gene3D" id="1.20.58.340">
    <property type="entry name" value="Magnesium transport protein CorA, transmembrane region"/>
    <property type="match status" value="2"/>
</dbReference>
<dbReference type="GO" id="GO:0005886">
    <property type="term" value="C:plasma membrane"/>
    <property type="evidence" value="ECO:0007669"/>
    <property type="project" value="UniProtKB-SubCell"/>
</dbReference>
<dbReference type="PANTHER" id="PTHR46494">
    <property type="entry name" value="CORA FAMILY METAL ION TRANSPORTER (EUROFUNG)"/>
    <property type="match status" value="1"/>
</dbReference>
<evidence type="ECO:0000256" key="9">
    <source>
        <dbReference type="ARBA" id="ARBA00023136"/>
    </source>
</evidence>
<dbReference type="Pfam" id="PF01544">
    <property type="entry name" value="CorA"/>
    <property type="match status" value="1"/>
</dbReference>
<sequence>MAMYYRVGKKLEPLGAPLPDGGAHPLLALMSPEELRREGPGLGFAERTIQECGNIRLSKIESLYGYLFGTLRIPLKNKNAWKHEALAFYIKKGLLVILDEKGIIQKRLAALATLKNWDRASFEQMIYDILNDLIRDDLSVLEGLESRITLLEENVLNDALADFNRKLTLLRRELLYLHSYYEELVGIGEELQENEAAVFEPKRLKLFKLFTERAARLSSNAQTLREYSMQVREVYQAQVDIQQNRVMKVLAVVTTLFSPLALIVGWYGMNFTGMPELRWPMGYPMVIMLSIAVVVACLIFFRRKNFFELSKAPSRVMRRRRSLFYNGTNPYAFSRKNFAAFQQYHKTVTHRRGRKMRLWEQDRLKLSGSFYEKM</sequence>
<keyword evidence="3" id="KW-0813">Transport</keyword>
<comment type="function">
    <text evidence="11">Mediates influx of magnesium ions. Alternates between open and closed states. Activated by low cytoplasmic Mg(2+) levels. Inactive when cytoplasmic Mg(2+) levels are high.</text>
</comment>
<evidence type="ECO:0000256" key="5">
    <source>
        <dbReference type="ARBA" id="ARBA00022692"/>
    </source>
</evidence>
<dbReference type="InterPro" id="IPR002523">
    <property type="entry name" value="MgTranspt_CorA/ZnTranspt_ZntB"/>
</dbReference>